<dbReference type="AlphaFoldDB" id="A0A450WYQ7"/>
<accession>A0A450WYQ7</accession>
<evidence type="ECO:0000313" key="5">
    <source>
        <dbReference type="EMBL" id="VFK74428.1"/>
    </source>
</evidence>
<dbReference type="GO" id="GO:0016757">
    <property type="term" value="F:glycosyltransferase activity"/>
    <property type="evidence" value="ECO:0007669"/>
    <property type="project" value="UniProtKB-KW"/>
</dbReference>
<proteinExistence type="predicted"/>
<protein>
    <submittedName>
        <fullName evidence="3">Uncharacterized protein</fullName>
    </submittedName>
</protein>
<dbReference type="EMBL" id="CAADFO010000001">
    <property type="protein sequence ID" value="VFK22157.1"/>
    <property type="molecule type" value="Genomic_DNA"/>
</dbReference>
<dbReference type="Gene3D" id="3.40.50.2000">
    <property type="entry name" value="Glycogen Phosphorylase B"/>
    <property type="match status" value="1"/>
</dbReference>
<dbReference type="PANTHER" id="PTHR46039">
    <property type="entry name" value="SUCROSE-PHOSPHATE SYNTHASE 3-RELATED"/>
    <property type="match status" value="1"/>
</dbReference>
<evidence type="ECO:0000313" key="3">
    <source>
        <dbReference type="EMBL" id="VFK22157.1"/>
    </source>
</evidence>
<evidence type="ECO:0000313" key="4">
    <source>
        <dbReference type="EMBL" id="VFK27770.1"/>
    </source>
</evidence>
<keyword evidence="2" id="KW-0808">Transferase</keyword>
<evidence type="ECO:0000256" key="2">
    <source>
        <dbReference type="ARBA" id="ARBA00022679"/>
    </source>
</evidence>
<dbReference type="EMBL" id="CAADGH010000004">
    <property type="protein sequence ID" value="VFK74428.1"/>
    <property type="molecule type" value="Genomic_DNA"/>
</dbReference>
<dbReference type="EMBL" id="CAADFQ010000004">
    <property type="protein sequence ID" value="VFK27770.1"/>
    <property type="molecule type" value="Genomic_DNA"/>
</dbReference>
<reference evidence="3" key="1">
    <citation type="submission" date="2019-02" db="EMBL/GenBank/DDBJ databases">
        <authorList>
            <person name="Gruber-Vodicka R. H."/>
            <person name="Seah K. B. B."/>
        </authorList>
    </citation>
    <scope>NUCLEOTIDE SEQUENCE</scope>
    <source>
        <strain evidence="3">BECK_BZ197</strain>
        <strain evidence="5">BECK_BZ198</strain>
        <strain evidence="4">BECK_BZ199</strain>
    </source>
</reference>
<organism evidence="3">
    <name type="scientific">Candidatus Kentrum sp. MB</name>
    <dbReference type="NCBI Taxonomy" id="2138164"/>
    <lineage>
        <taxon>Bacteria</taxon>
        <taxon>Pseudomonadati</taxon>
        <taxon>Pseudomonadota</taxon>
        <taxon>Gammaproteobacteria</taxon>
        <taxon>Candidatus Kentrum</taxon>
    </lineage>
</organism>
<evidence type="ECO:0000256" key="1">
    <source>
        <dbReference type="ARBA" id="ARBA00022676"/>
    </source>
</evidence>
<sequence length="134" mass="14976">MASSAGKTWSWAGTRIPGDRRNMWWSWRALAAHPAVGQVDLFTRRIVDPSVSADYAEPEESLGESARIVRVDAGPEGYIRKEELWDYLDAFADNVLNFLREMDRTPQVVHSYYADAGYETADALSSSGMLKATT</sequence>
<dbReference type="PANTHER" id="PTHR46039:SF5">
    <property type="entry name" value="SUCROSE-PHOSPHATE SYNTHASE 3-RELATED"/>
    <property type="match status" value="1"/>
</dbReference>
<keyword evidence="1" id="KW-0328">Glycosyltransferase</keyword>
<name>A0A450WYQ7_9GAMM</name>
<gene>
    <name evidence="3" type="ORF">BECKMB1821G_GA0114241_100175</name>
    <name evidence="5" type="ORF">BECKMB1821H_GA0114242_100477</name>
    <name evidence="4" type="ORF">BECKMB1821I_GA0114274_100477</name>
</gene>
<dbReference type="InterPro" id="IPR044161">
    <property type="entry name" value="SPS"/>
</dbReference>